<dbReference type="Pfam" id="PF07528">
    <property type="entry name" value="DZF_N"/>
    <property type="match status" value="1"/>
</dbReference>
<feature type="domain" description="DZF" evidence="15">
    <location>
        <begin position="7"/>
        <end position="369"/>
    </location>
</feature>
<feature type="compositionally biased region" description="Basic residues" evidence="13">
    <location>
        <begin position="602"/>
        <end position="613"/>
    </location>
</feature>
<dbReference type="InterPro" id="IPR033099">
    <property type="entry name" value="DSRM1_ILF3"/>
</dbReference>
<dbReference type="Pfam" id="PF00035">
    <property type="entry name" value="dsrm"/>
    <property type="match status" value="2"/>
</dbReference>
<proteinExistence type="predicted"/>
<keyword evidence="6 12" id="KW-0694">RNA-binding</keyword>
<evidence type="ECO:0000256" key="13">
    <source>
        <dbReference type="SAM" id="MobiDB-lite"/>
    </source>
</evidence>
<keyword evidence="8" id="KW-0051">Antiviral defense</keyword>
<evidence type="ECO:0000256" key="1">
    <source>
        <dbReference type="ARBA" id="ARBA00004123"/>
    </source>
</evidence>
<dbReference type="GO" id="GO:0003725">
    <property type="term" value="F:double-stranded RNA binding"/>
    <property type="evidence" value="ECO:0007669"/>
    <property type="project" value="InterPro"/>
</dbReference>
<evidence type="ECO:0000256" key="7">
    <source>
        <dbReference type="ARBA" id="ARBA00023015"/>
    </source>
</evidence>
<gene>
    <name evidence="16" type="primary">ilf3b</name>
</gene>
<dbReference type="CDD" id="cd19912">
    <property type="entry name" value="DSRM_ILF3_rpt2"/>
    <property type="match status" value="1"/>
</dbReference>
<feature type="compositionally biased region" description="Gly residues" evidence="13">
    <location>
        <begin position="614"/>
        <end position="626"/>
    </location>
</feature>
<comment type="subcellular location">
    <subcellularLocation>
        <location evidence="2">Cytoplasm</location>
    </subcellularLocation>
    <subcellularLocation>
        <location evidence="1">Nucleus</location>
    </subcellularLocation>
</comment>
<evidence type="ECO:0000256" key="9">
    <source>
        <dbReference type="ARBA" id="ARBA00023125"/>
    </source>
</evidence>
<dbReference type="FunFam" id="3.30.460.10:FF:000003">
    <property type="entry name" value="interleukin enhancer-binding factor 3 isoform X2"/>
    <property type="match status" value="1"/>
</dbReference>
<dbReference type="GO" id="GO:0003677">
    <property type="term" value="F:DNA binding"/>
    <property type="evidence" value="ECO:0007669"/>
    <property type="project" value="UniProtKB-KW"/>
</dbReference>
<reference evidence="16" key="1">
    <citation type="submission" date="2025-08" db="UniProtKB">
        <authorList>
            <consortium name="Ensembl"/>
        </authorList>
    </citation>
    <scope>IDENTIFICATION</scope>
</reference>
<dbReference type="Ensembl" id="ENSDLAT00005042867.2">
    <property type="protein sequence ID" value="ENSDLAP00005040160.1"/>
    <property type="gene ID" value="ENSDLAG00005017728.2"/>
</dbReference>
<dbReference type="CDD" id="cd19910">
    <property type="entry name" value="DSRM_ILF3_rpt1"/>
    <property type="match status" value="1"/>
</dbReference>
<name>A0A8C4HC49_DICLA</name>
<dbReference type="GO" id="GO:0051607">
    <property type="term" value="P:defense response to virus"/>
    <property type="evidence" value="ECO:0007669"/>
    <property type="project" value="UniProtKB-KW"/>
</dbReference>
<dbReference type="Gene3D" id="3.30.160.20">
    <property type="match status" value="2"/>
</dbReference>
<dbReference type="AlphaFoldDB" id="A0A8C4HC49"/>
<dbReference type="PANTHER" id="PTHR45762">
    <property type="entry name" value="ZINC FINGER RNA-BINDING PROTEIN"/>
    <property type="match status" value="1"/>
</dbReference>
<dbReference type="InterPro" id="IPR006561">
    <property type="entry name" value="DZF_dom"/>
</dbReference>
<dbReference type="PROSITE" id="PS51703">
    <property type="entry name" value="DZF"/>
    <property type="match status" value="1"/>
</dbReference>
<evidence type="ECO:0000259" key="15">
    <source>
        <dbReference type="PROSITE" id="PS51703"/>
    </source>
</evidence>
<feature type="compositionally biased region" description="Basic and acidic residues" evidence="13">
    <location>
        <begin position="49"/>
        <end position="78"/>
    </location>
</feature>
<dbReference type="GO" id="GO:0003727">
    <property type="term" value="F:single-stranded RNA binding"/>
    <property type="evidence" value="ECO:0007669"/>
    <property type="project" value="TreeGrafter"/>
</dbReference>
<dbReference type="SMART" id="SM00358">
    <property type="entry name" value="DSRM"/>
    <property type="match status" value="2"/>
</dbReference>
<organism evidence="16 17">
    <name type="scientific">Dicentrarchus labrax</name>
    <name type="common">European seabass</name>
    <name type="synonym">Morone labrax</name>
    <dbReference type="NCBI Taxonomy" id="13489"/>
    <lineage>
        <taxon>Eukaryota</taxon>
        <taxon>Metazoa</taxon>
        <taxon>Chordata</taxon>
        <taxon>Craniata</taxon>
        <taxon>Vertebrata</taxon>
        <taxon>Euteleostomi</taxon>
        <taxon>Actinopterygii</taxon>
        <taxon>Neopterygii</taxon>
        <taxon>Teleostei</taxon>
        <taxon>Neoteleostei</taxon>
        <taxon>Acanthomorphata</taxon>
        <taxon>Eupercaria</taxon>
        <taxon>Moronidae</taxon>
        <taxon>Dicentrarchus</taxon>
    </lineage>
</organism>
<dbReference type="Gene3D" id="3.30.460.10">
    <property type="entry name" value="Beta Polymerase, domain 2"/>
    <property type="match status" value="1"/>
</dbReference>
<feature type="region of interest" description="Disordered" evidence="13">
    <location>
        <begin position="571"/>
        <end position="632"/>
    </location>
</feature>
<dbReference type="PANTHER" id="PTHR45762:SF4">
    <property type="entry name" value="INTERLEUKIN ENHANCER-BINDING FACTOR 3"/>
    <property type="match status" value="1"/>
</dbReference>
<dbReference type="SUPFAM" id="SSF54768">
    <property type="entry name" value="dsRNA-binding domain-like"/>
    <property type="match status" value="2"/>
</dbReference>
<dbReference type="InterPro" id="IPR049401">
    <property type="entry name" value="DZF_dom_N"/>
</dbReference>
<protein>
    <submittedName>
        <fullName evidence="16">Interleukin enhancer binding factor 3b</fullName>
    </submittedName>
</protein>
<keyword evidence="10" id="KW-0804">Transcription</keyword>
<accession>A0A8C4HC49</accession>
<dbReference type="GeneTree" id="ENSGT00940000156719"/>
<evidence type="ECO:0000256" key="11">
    <source>
        <dbReference type="ARBA" id="ARBA00023242"/>
    </source>
</evidence>
<evidence type="ECO:0000313" key="16">
    <source>
        <dbReference type="Ensembl" id="ENSDLAP00005040160.1"/>
    </source>
</evidence>
<feature type="compositionally biased region" description="Gly residues" evidence="13">
    <location>
        <begin position="587"/>
        <end position="596"/>
    </location>
</feature>
<evidence type="ECO:0000256" key="3">
    <source>
        <dbReference type="ARBA" id="ARBA00022490"/>
    </source>
</evidence>
<feature type="domain" description="DRBM" evidence="14">
    <location>
        <begin position="499"/>
        <end position="565"/>
    </location>
</feature>
<keyword evidence="7" id="KW-0805">Transcription regulation</keyword>
<dbReference type="InterPro" id="IPR014720">
    <property type="entry name" value="dsRBD_dom"/>
</dbReference>
<dbReference type="InterPro" id="IPR043519">
    <property type="entry name" value="NT_sf"/>
</dbReference>
<keyword evidence="4" id="KW-0597">Phosphoprotein</keyword>
<evidence type="ECO:0000313" key="17">
    <source>
        <dbReference type="Proteomes" id="UP000694389"/>
    </source>
</evidence>
<dbReference type="Gene3D" id="1.10.1410.40">
    <property type="match status" value="1"/>
</dbReference>
<evidence type="ECO:0000256" key="4">
    <source>
        <dbReference type="ARBA" id="ARBA00022553"/>
    </source>
</evidence>
<keyword evidence="11" id="KW-0539">Nucleus</keyword>
<evidence type="ECO:0000259" key="14">
    <source>
        <dbReference type="PROSITE" id="PS50137"/>
    </source>
</evidence>
<evidence type="ECO:0000256" key="6">
    <source>
        <dbReference type="ARBA" id="ARBA00022884"/>
    </source>
</evidence>
<keyword evidence="5" id="KW-0677">Repeat</keyword>
<dbReference type="GO" id="GO:0005737">
    <property type="term" value="C:cytoplasm"/>
    <property type="evidence" value="ECO:0007669"/>
    <property type="project" value="UniProtKB-SubCell"/>
</dbReference>
<dbReference type="InterPro" id="IPR049402">
    <property type="entry name" value="DZF_dom_C"/>
</dbReference>
<feature type="region of interest" description="Disordered" evidence="13">
    <location>
        <begin position="330"/>
        <end position="397"/>
    </location>
</feature>
<evidence type="ECO:0000256" key="12">
    <source>
        <dbReference type="PROSITE-ProRule" id="PRU00266"/>
    </source>
</evidence>
<dbReference type="FunFam" id="3.30.160.20:FF:000008">
    <property type="entry name" value="interleukin enhancer-binding factor 3 isoform X2"/>
    <property type="match status" value="1"/>
</dbReference>
<dbReference type="GO" id="GO:0071011">
    <property type="term" value="C:precatalytic spliceosome"/>
    <property type="evidence" value="ECO:0007669"/>
    <property type="project" value="TreeGrafter"/>
</dbReference>
<feature type="domain" description="DRBM" evidence="14">
    <location>
        <begin position="393"/>
        <end position="462"/>
    </location>
</feature>
<dbReference type="FunFam" id="1.10.1410.40:FF:000001">
    <property type="entry name" value="interleukin enhancer-binding factor 3 isoform X1"/>
    <property type="match status" value="1"/>
</dbReference>
<evidence type="ECO:0000256" key="8">
    <source>
        <dbReference type="ARBA" id="ARBA00023118"/>
    </source>
</evidence>
<dbReference type="Pfam" id="PF20965">
    <property type="entry name" value="DZF_C"/>
    <property type="match status" value="1"/>
</dbReference>
<evidence type="ECO:0000256" key="5">
    <source>
        <dbReference type="ARBA" id="ARBA00022737"/>
    </source>
</evidence>
<reference evidence="16" key="2">
    <citation type="submission" date="2025-09" db="UniProtKB">
        <authorList>
            <consortium name="Ensembl"/>
        </authorList>
    </citation>
    <scope>IDENTIFICATION</scope>
</reference>
<evidence type="ECO:0000256" key="2">
    <source>
        <dbReference type="ARBA" id="ARBA00004496"/>
    </source>
</evidence>
<dbReference type="Proteomes" id="UP000694389">
    <property type="component" value="Unassembled WGS sequence"/>
</dbReference>
<keyword evidence="3" id="KW-0963">Cytoplasm</keyword>
<dbReference type="SMART" id="SM00572">
    <property type="entry name" value="DZF"/>
    <property type="match status" value="1"/>
</dbReference>
<dbReference type="FunFam" id="3.30.160.20:FF:000006">
    <property type="entry name" value="interleukin enhancer-binding factor 3 isoform X2"/>
    <property type="match status" value="1"/>
</dbReference>
<keyword evidence="17" id="KW-1185">Reference proteome</keyword>
<feature type="region of interest" description="Disordered" evidence="13">
    <location>
        <begin position="49"/>
        <end position="80"/>
    </location>
</feature>
<evidence type="ECO:0000256" key="10">
    <source>
        <dbReference type="ARBA" id="ARBA00023163"/>
    </source>
</evidence>
<dbReference type="PROSITE" id="PS50137">
    <property type="entry name" value="DS_RBD"/>
    <property type="match status" value="2"/>
</dbReference>
<keyword evidence="9" id="KW-0238">DNA-binding</keyword>
<sequence>MRHRSMRVFMNDDRHVMAKHSVIYPTQEELESVQNMVSHTERALKAVSDWLDKQEKGTSKSDSDSADTDKESEHKDQATRSLRGVMRVGLVAKGLLLKGDLDLELVLLCKDKPTINLLKKVSENLVTQLKATEEKYVVSQHIREASIVIKNTKEPPLTLTIHLTSPLVREEIERAAAGESLSVNDPPDVLDRQKCLTALASLRHAKWFQARANGLRSCVIVIRILRDLCARVPTWAPLRGWPLELICEKAIGTGNRPMGAGEALRRVLECLASGILMADGAGISDPCEKEATDAIGHLDHQQREDITASAQHALRLSAFGQLHKVLGMDPLPSKMPKKPRSETPIDYTVQIPPSTAYAPPMKRPIEEEEGTDDKSPNKKKKKLQKKSPEEKAEPPQAMNALMRLNQLKPGLQYKLVSQTGPVHVPVFTMAVEVDGTTFEASGPSKRTAKLHVAVKVLQDMGLPTGVELKTAEPVVTPIESTTAATGATARQQGPILTKHGKNPVMELNEKRRGLKYELISETGGSHDKRFVMEVEIDGQKFQGTGSNKKVAKAYAALAALERLFPEGSVAEAAKKKKGPPMHTPGFGMMGASGVGDGATPRGRGRGGRGRGRGRGFNNGGGYGQGGKNTLLL</sequence>